<name>A0ABY4DBA9_9SPIR</name>
<dbReference type="EMBL" id="CP094929">
    <property type="protein sequence ID" value="UOM51557.1"/>
    <property type="molecule type" value="Genomic_DNA"/>
</dbReference>
<gene>
    <name evidence="2" type="ORF">MUG09_02060</name>
</gene>
<evidence type="ECO:0000259" key="1">
    <source>
        <dbReference type="Pfam" id="PF01609"/>
    </source>
</evidence>
<organism evidence="2 3">
    <name type="scientific">Sphaerochaeta associata</name>
    <dbReference type="NCBI Taxonomy" id="1129264"/>
    <lineage>
        <taxon>Bacteria</taxon>
        <taxon>Pseudomonadati</taxon>
        <taxon>Spirochaetota</taxon>
        <taxon>Spirochaetia</taxon>
        <taxon>Spirochaetales</taxon>
        <taxon>Sphaerochaetaceae</taxon>
        <taxon>Sphaerochaeta</taxon>
    </lineage>
</organism>
<proteinExistence type="predicted"/>
<accession>A0ABY4DBA9</accession>
<sequence length="423" mass="47849">MDGLRRFFPDTWKTVFTLAALKCIGEASLKRVQTCYETSYLSVLFPRLGLSAPSLTHVMRELGRNRDGICSYMRDGLSAYSGFILVDGHRIISESRNMPLTQMSYDSRMRYEPQINLLYLFGRKDGTRLPLYYKQFAGSVPDCLALPDIGDEAGIGGSGITVIVDKGFGSEDDFSAITGSGMHYIIPLRRNTTEAQIPANTSLYANAFNFRQRSVFWISGTKDRCKVVVYYDMLLAMHETNDLICRLEKKNNTMAAALQKEGARRSKGKSKLTDEQIAAMQSIDVASNVQQRSEIGTLILKTDRLDLDESQIYALYKTRQEIEQNSKCYDDTLDLDASFMQDQDTFEGWLFVNHLALQMLYSILDHVAQANLAGRYSFKDVLRTLEGIRANKIHGQWRLSQFTKNTRKLCTDLNIKIDGPLVG</sequence>
<keyword evidence="3" id="KW-1185">Reference proteome</keyword>
<evidence type="ECO:0000313" key="2">
    <source>
        <dbReference type="EMBL" id="UOM51557.1"/>
    </source>
</evidence>
<dbReference type="InterPro" id="IPR002559">
    <property type="entry name" value="Transposase_11"/>
</dbReference>
<dbReference type="Proteomes" id="UP000829708">
    <property type="component" value="Chromosome"/>
</dbReference>
<dbReference type="SUPFAM" id="SSF53098">
    <property type="entry name" value="Ribonuclease H-like"/>
    <property type="match status" value="1"/>
</dbReference>
<dbReference type="InterPro" id="IPR012337">
    <property type="entry name" value="RNaseH-like_sf"/>
</dbReference>
<dbReference type="Pfam" id="PF01609">
    <property type="entry name" value="DDE_Tnp_1"/>
    <property type="match status" value="1"/>
</dbReference>
<reference evidence="3" key="1">
    <citation type="journal article" date="2024" name="J Bioinform Genom">
        <title>Complete genome sequence of the type strain bacterium Sphaerochaeta associata GLS2t (VKM B-2742)t.</title>
        <authorList>
            <person name="Troshina O.Y."/>
            <person name="Tepeeva A.N."/>
            <person name="Arzamasceva V.O."/>
            <person name="Whitman W.B."/>
            <person name="Varghese N."/>
            <person name="Shapiro N."/>
            <person name="Woyke T."/>
            <person name="Kripides N.C."/>
            <person name="Vasilenko O.V."/>
        </authorList>
    </citation>
    <scope>NUCLEOTIDE SEQUENCE [LARGE SCALE GENOMIC DNA]</scope>
    <source>
        <strain evidence="3">GLS2T</strain>
    </source>
</reference>
<evidence type="ECO:0000313" key="3">
    <source>
        <dbReference type="Proteomes" id="UP000829708"/>
    </source>
</evidence>
<feature type="domain" description="Transposase IS4-like" evidence="1">
    <location>
        <begin position="127"/>
        <end position="357"/>
    </location>
</feature>
<protein>
    <submittedName>
        <fullName evidence="2">Transposase</fullName>
    </submittedName>
</protein>